<dbReference type="PANTHER" id="PTHR22939:SF130">
    <property type="entry name" value="PERIPLASMIC SERINE ENDOPROTEASE DEGP-LIKE-RELATED"/>
    <property type="match status" value="1"/>
</dbReference>
<evidence type="ECO:0000256" key="14">
    <source>
        <dbReference type="PIRSR" id="PIRSR611782-1"/>
    </source>
</evidence>
<evidence type="ECO:0000256" key="6">
    <source>
        <dbReference type="ARBA" id="ARBA00022670"/>
    </source>
</evidence>
<dbReference type="InterPro" id="IPR001478">
    <property type="entry name" value="PDZ"/>
</dbReference>
<dbReference type="SMART" id="SM00228">
    <property type="entry name" value="PDZ"/>
    <property type="match status" value="2"/>
</dbReference>
<dbReference type="Gene3D" id="2.30.42.10">
    <property type="match status" value="2"/>
</dbReference>
<dbReference type="Pfam" id="PF13365">
    <property type="entry name" value="Trypsin_2"/>
    <property type="match status" value="1"/>
</dbReference>
<keyword evidence="8" id="KW-0677">Repeat</keyword>
<feature type="active site" description="Charge relay system" evidence="14">
    <location>
        <position position="160"/>
    </location>
</feature>
<name>D6Z3R5_DESAT</name>
<comment type="catalytic activity">
    <reaction evidence="1">
        <text>Acts on substrates that are at least partially unfolded. The cleavage site P1 residue is normally between a pair of hydrophobic residues, such as Val-|-Val.</text>
        <dbReference type="EC" id="3.4.21.107"/>
    </reaction>
</comment>
<feature type="binding site" evidence="15">
    <location>
        <position position="130"/>
    </location>
    <ligand>
        <name>substrate</name>
    </ligand>
</feature>
<dbReference type="InterPro" id="IPR041489">
    <property type="entry name" value="PDZ_6"/>
</dbReference>
<gene>
    <name evidence="18" type="ordered locus">DaAHT2_1495</name>
</gene>
<feature type="binding site" evidence="15">
    <location>
        <position position="160"/>
    </location>
    <ligand>
        <name>substrate</name>
    </ligand>
</feature>
<dbReference type="Pfam" id="PF17820">
    <property type="entry name" value="PDZ_6"/>
    <property type="match status" value="2"/>
</dbReference>
<feature type="domain" description="PDZ" evidence="17">
    <location>
        <begin position="375"/>
        <end position="479"/>
    </location>
</feature>
<dbReference type="SUPFAM" id="SSF50156">
    <property type="entry name" value="PDZ domain-like"/>
    <property type="match status" value="2"/>
</dbReference>
<evidence type="ECO:0000256" key="16">
    <source>
        <dbReference type="SAM" id="MobiDB-lite"/>
    </source>
</evidence>
<dbReference type="NCBIfam" id="TIGR02037">
    <property type="entry name" value="degP_htrA_DO"/>
    <property type="match status" value="1"/>
</dbReference>
<feature type="active site" description="Charge relay system" evidence="14">
    <location>
        <position position="234"/>
    </location>
</feature>
<dbReference type="Proteomes" id="UP000001508">
    <property type="component" value="Chromosome"/>
</dbReference>
<dbReference type="InterPro" id="IPR036034">
    <property type="entry name" value="PDZ_sf"/>
</dbReference>
<dbReference type="Gene3D" id="2.40.10.120">
    <property type="match status" value="1"/>
</dbReference>
<dbReference type="STRING" id="589865.DaAHT2_1495"/>
<evidence type="ECO:0000256" key="13">
    <source>
        <dbReference type="ARBA" id="ARBA00032850"/>
    </source>
</evidence>
<evidence type="ECO:0000256" key="8">
    <source>
        <dbReference type="ARBA" id="ARBA00022737"/>
    </source>
</evidence>
<evidence type="ECO:0000256" key="10">
    <source>
        <dbReference type="ARBA" id="ARBA00022801"/>
    </source>
</evidence>
<dbReference type="InterPro" id="IPR009003">
    <property type="entry name" value="Peptidase_S1_PA"/>
</dbReference>
<comment type="subcellular location">
    <subcellularLocation>
        <location evidence="2">Periplasm</location>
    </subcellularLocation>
</comment>
<dbReference type="eggNOG" id="COG0265">
    <property type="taxonomic scope" value="Bacteria"/>
</dbReference>
<organism evidence="18 19">
    <name type="scientific">Desulfurivibrio alkaliphilus (strain DSM 19089 / UNIQEM U267 / AHT2)</name>
    <dbReference type="NCBI Taxonomy" id="589865"/>
    <lineage>
        <taxon>Bacteria</taxon>
        <taxon>Pseudomonadati</taxon>
        <taxon>Thermodesulfobacteriota</taxon>
        <taxon>Desulfobulbia</taxon>
        <taxon>Desulfobulbales</taxon>
        <taxon>Desulfobulbaceae</taxon>
        <taxon>Desulfurivibrio</taxon>
    </lineage>
</organism>
<evidence type="ECO:0000256" key="7">
    <source>
        <dbReference type="ARBA" id="ARBA00022729"/>
    </source>
</evidence>
<evidence type="ECO:0000256" key="4">
    <source>
        <dbReference type="ARBA" id="ARBA00013035"/>
    </source>
</evidence>
<reference evidence="19" key="1">
    <citation type="submission" date="2010-02" db="EMBL/GenBank/DDBJ databases">
        <title>Complete sequence of Desulfurivibrio alkaliphilus AHT2.</title>
        <authorList>
            <consortium name="US DOE Joint Genome Institute"/>
            <person name="Pitluck S."/>
            <person name="Chertkov O."/>
            <person name="Detter J.C."/>
            <person name="Han C."/>
            <person name="Tapia R."/>
            <person name="Larimer F."/>
            <person name="Land M."/>
            <person name="Hauser L."/>
            <person name="Kyrpides N."/>
            <person name="Mikhailova N."/>
            <person name="Sorokin D.Y."/>
            <person name="Muyzer G."/>
            <person name="Woyke T."/>
        </authorList>
    </citation>
    <scope>NUCLEOTIDE SEQUENCE [LARGE SCALE GENOMIC DNA]</scope>
    <source>
        <strain evidence="19">DSM 19089 / UNIQEM U267 / AHT2</strain>
    </source>
</reference>
<evidence type="ECO:0000313" key="18">
    <source>
        <dbReference type="EMBL" id="ADH86190.1"/>
    </source>
</evidence>
<evidence type="ECO:0000256" key="3">
    <source>
        <dbReference type="ARBA" id="ARBA00010541"/>
    </source>
</evidence>
<keyword evidence="9" id="KW-0574">Periplasm</keyword>
<evidence type="ECO:0000256" key="1">
    <source>
        <dbReference type="ARBA" id="ARBA00001772"/>
    </source>
</evidence>
<dbReference type="InParanoid" id="D6Z3R5"/>
<evidence type="ECO:0000256" key="9">
    <source>
        <dbReference type="ARBA" id="ARBA00022764"/>
    </source>
</evidence>
<keyword evidence="11" id="KW-0720">Serine protease</keyword>
<feature type="domain" description="PDZ" evidence="17">
    <location>
        <begin position="267"/>
        <end position="369"/>
    </location>
</feature>
<keyword evidence="19" id="KW-1185">Reference proteome</keyword>
<feature type="compositionally biased region" description="Pro residues" evidence="16">
    <location>
        <begin position="91"/>
        <end position="103"/>
    </location>
</feature>
<dbReference type="KEGG" id="dak:DaAHT2_1495"/>
<feature type="active site" description="Charge relay system" evidence="14">
    <location>
        <position position="130"/>
    </location>
</feature>
<evidence type="ECO:0000313" key="19">
    <source>
        <dbReference type="Proteomes" id="UP000001508"/>
    </source>
</evidence>
<dbReference type="EMBL" id="CP001940">
    <property type="protein sequence ID" value="ADH86190.1"/>
    <property type="molecule type" value="Genomic_DNA"/>
</dbReference>
<dbReference type="PANTHER" id="PTHR22939">
    <property type="entry name" value="SERINE PROTEASE FAMILY S1C HTRA-RELATED"/>
    <property type="match status" value="1"/>
</dbReference>
<protein>
    <recommendedName>
        <fullName evidence="5">Probable periplasmic serine endoprotease DegP-like</fullName>
        <ecNumber evidence="4">3.4.21.107</ecNumber>
    </recommendedName>
    <alternativeName>
        <fullName evidence="13">Protease Do</fullName>
    </alternativeName>
</protein>
<accession>D6Z3R5</accession>
<dbReference type="GO" id="GO:0006508">
    <property type="term" value="P:proteolysis"/>
    <property type="evidence" value="ECO:0007669"/>
    <property type="project" value="UniProtKB-KW"/>
</dbReference>
<dbReference type="GO" id="GO:0004252">
    <property type="term" value="F:serine-type endopeptidase activity"/>
    <property type="evidence" value="ECO:0007669"/>
    <property type="project" value="InterPro"/>
</dbReference>
<dbReference type="FunFam" id="2.40.10.120:FF:000007">
    <property type="entry name" value="Periplasmic serine endoprotease DegP-like"/>
    <property type="match status" value="1"/>
</dbReference>
<feature type="region of interest" description="Disordered" evidence="16">
    <location>
        <begin position="88"/>
        <end position="110"/>
    </location>
</feature>
<dbReference type="PRINTS" id="PR00834">
    <property type="entry name" value="PROTEASES2C"/>
</dbReference>
<dbReference type="FunCoup" id="D6Z3R5">
    <property type="interactions" value="469"/>
</dbReference>
<dbReference type="PROSITE" id="PS50106">
    <property type="entry name" value="PDZ"/>
    <property type="match status" value="2"/>
</dbReference>
<dbReference type="InterPro" id="IPR011782">
    <property type="entry name" value="Pept_S1C_Do"/>
</dbReference>
<evidence type="ECO:0000256" key="15">
    <source>
        <dbReference type="PIRSR" id="PIRSR611782-2"/>
    </source>
</evidence>
<keyword evidence="10 18" id="KW-0378">Hydrolase</keyword>
<evidence type="ECO:0000256" key="12">
    <source>
        <dbReference type="ARBA" id="ARBA00023016"/>
    </source>
</evidence>
<comment type="similarity">
    <text evidence="3">Belongs to the peptidase S1C family.</text>
</comment>
<evidence type="ECO:0000256" key="2">
    <source>
        <dbReference type="ARBA" id="ARBA00004418"/>
    </source>
</evidence>
<keyword evidence="7" id="KW-0732">Signal</keyword>
<evidence type="ECO:0000256" key="5">
    <source>
        <dbReference type="ARBA" id="ARBA00013958"/>
    </source>
</evidence>
<keyword evidence="12" id="KW-0346">Stress response</keyword>
<proteinExistence type="inferred from homology"/>
<dbReference type="HOGENOM" id="CLU_020120_1_0_7"/>
<evidence type="ECO:0000259" key="17">
    <source>
        <dbReference type="PROSITE" id="PS50106"/>
    </source>
</evidence>
<dbReference type="RefSeq" id="WP_013163717.1">
    <property type="nucleotide sequence ID" value="NC_014216.1"/>
</dbReference>
<dbReference type="InterPro" id="IPR001940">
    <property type="entry name" value="Peptidase_S1C"/>
</dbReference>
<evidence type="ECO:0000256" key="11">
    <source>
        <dbReference type="ARBA" id="ARBA00022825"/>
    </source>
</evidence>
<feature type="binding site" evidence="15">
    <location>
        <begin position="232"/>
        <end position="234"/>
    </location>
    <ligand>
        <name>substrate</name>
    </ligand>
</feature>
<dbReference type="EC" id="3.4.21.107" evidence="4"/>
<sequence>MNRSITMHRGGAAVRLFVVFSLTALLVLAAATGRAAPPPSFADLAEKLGPSVVNIYTTQTVQAPGSPHQFFFEGEELPELFRRFFDLPSPHSRPPGGTPPRGTPPREMQRTSLGSGVVISPDGYIVTNNHVVENADSINIRLTNFEEYDAEVVGRDPKTDLALLKIEPRNPLPAVTMGDSEALRVGDWVIAIGNPFGFEQTVTAGIVSGKGRSLGSGPYENFIQTDASINPGNSGGPLFNLQGEMVGINTAIYSRGGGNIGIGFAIPVNMAKNIIGQIQEHGTVTRGWLGVLIQHVTPELARQFQLDRPIGALVGEVSPESPAAEAGMRPGDVIVEYDGKEITQMSMVPTLVAQTPVGSEVPVKVIRRGQETELLVTIGKLDEDDQPAAPRTREAEEKLGLGVQELTEEVARSLGLKEQVGVLISHVEPGSPAQRAGLRRGEVIVEVNQQPAGNLTEYAELMAAALEKGEVLLLVNRGGQHRFVAISVR</sequence>
<dbReference type="SUPFAM" id="SSF50494">
    <property type="entry name" value="Trypsin-like serine proteases"/>
    <property type="match status" value="1"/>
</dbReference>
<dbReference type="CDD" id="cd10839">
    <property type="entry name" value="cpPDZ1_DegP-like"/>
    <property type="match status" value="1"/>
</dbReference>
<dbReference type="AlphaFoldDB" id="D6Z3R5"/>
<dbReference type="GO" id="GO:0042597">
    <property type="term" value="C:periplasmic space"/>
    <property type="evidence" value="ECO:0007669"/>
    <property type="project" value="UniProtKB-SubCell"/>
</dbReference>
<keyword evidence="6 18" id="KW-0645">Protease</keyword>